<evidence type="ECO:0000313" key="3">
    <source>
        <dbReference type="Proteomes" id="UP000295106"/>
    </source>
</evidence>
<dbReference type="OrthoDB" id="9156744at2"/>
<evidence type="ECO:0000259" key="1">
    <source>
        <dbReference type="PROSITE" id="PS50801"/>
    </source>
</evidence>
<evidence type="ECO:0000313" key="2">
    <source>
        <dbReference type="EMBL" id="TCP05185.1"/>
    </source>
</evidence>
<dbReference type="Proteomes" id="UP000295106">
    <property type="component" value="Unassembled WGS sequence"/>
</dbReference>
<dbReference type="GeneID" id="99686784"/>
<dbReference type="EMBL" id="SLXD01000001">
    <property type="protein sequence ID" value="TCP05185.1"/>
    <property type="molecule type" value="Genomic_DNA"/>
</dbReference>
<dbReference type="Pfam" id="PF13466">
    <property type="entry name" value="STAS_2"/>
    <property type="match status" value="1"/>
</dbReference>
<dbReference type="InterPro" id="IPR036513">
    <property type="entry name" value="STAS_dom_sf"/>
</dbReference>
<name>A0A4R2MIS5_RUBGE</name>
<dbReference type="AlphaFoldDB" id="A0A4R2MIS5"/>
<proteinExistence type="predicted"/>
<organism evidence="2 3">
    <name type="scientific">Rubrivivax gelatinosus</name>
    <name type="common">Rhodocyclus gelatinosus</name>
    <name type="synonym">Rhodopseudomonas gelatinosa</name>
    <dbReference type="NCBI Taxonomy" id="28068"/>
    <lineage>
        <taxon>Bacteria</taxon>
        <taxon>Pseudomonadati</taxon>
        <taxon>Pseudomonadota</taxon>
        <taxon>Betaproteobacteria</taxon>
        <taxon>Burkholderiales</taxon>
        <taxon>Sphaerotilaceae</taxon>
        <taxon>Rubrivivax</taxon>
    </lineage>
</organism>
<protein>
    <submittedName>
        <fullName evidence="2">Phospholipid transport system transporter-binding protein</fullName>
    </submittedName>
</protein>
<comment type="caution">
    <text evidence="2">The sequence shown here is derived from an EMBL/GenBank/DDBJ whole genome shotgun (WGS) entry which is preliminary data.</text>
</comment>
<dbReference type="PROSITE" id="PS50801">
    <property type="entry name" value="STAS"/>
    <property type="match status" value="1"/>
</dbReference>
<dbReference type="InterPro" id="IPR002645">
    <property type="entry name" value="STAS_dom"/>
</dbReference>
<dbReference type="RefSeq" id="WP_132644210.1">
    <property type="nucleotide sequence ID" value="NZ_CP181386.1"/>
</dbReference>
<accession>A0A4R2MIS5</accession>
<gene>
    <name evidence="2" type="ORF">EV684_10157</name>
</gene>
<sequence>MKLPATAMLAQAPQLLRQLGDDTDVVDASGLAEFDSSAVALLLEARRRAAARGRTLRVDGAPAQLVELARLYGVDEVLGLPAAEAG</sequence>
<feature type="domain" description="STAS" evidence="1">
    <location>
        <begin position="25"/>
        <end position="86"/>
    </location>
</feature>
<dbReference type="Gene3D" id="3.30.750.24">
    <property type="entry name" value="STAS domain"/>
    <property type="match status" value="1"/>
</dbReference>
<reference evidence="2 3" key="1">
    <citation type="submission" date="2019-03" db="EMBL/GenBank/DDBJ databases">
        <title>Genomic Encyclopedia of Type Strains, Phase IV (KMG-IV): sequencing the most valuable type-strain genomes for metagenomic binning, comparative biology and taxonomic classification.</title>
        <authorList>
            <person name="Goeker M."/>
        </authorList>
    </citation>
    <scope>NUCLEOTIDE SEQUENCE [LARGE SCALE GENOMIC DNA]</scope>
    <source>
        <strain evidence="2 3">DSM 1709</strain>
    </source>
</reference>
<dbReference type="InterPro" id="IPR058548">
    <property type="entry name" value="MlaB-like_STAS"/>
</dbReference>
<dbReference type="SUPFAM" id="SSF52091">
    <property type="entry name" value="SpoIIaa-like"/>
    <property type="match status" value="1"/>
</dbReference>